<name>A0A2N6PJ37_9MICO</name>
<evidence type="ECO:0000256" key="2">
    <source>
        <dbReference type="SAM" id="Phobius"/>
    </source>
</evidence>
<gene>
    <name evidence="4" type="ORF">CJ198_05205</name>
</gene>
<dbReference type="RefSeq" id="WP_146004322.1">
    <property type="nucleotide sequence ID" value="NZ_PNFZ01000002.1"/>
</dbReference>
<keyword evidence="5" id="KW-1185">Reference proteome</keyword>
<evidence type="ECO:0000256" key="3">
    <source>
        <dbReference type="SAM" id="SignalP"/>
    </source>
</evidence>
<feature type="compositionally biased region" description="Polar residues" evidence="1">
    <location>
        <begin position="498"/>
        <end position="507"/>
    </location>
</feature>
<feature type="region of interest" description="Disordered" evidence="1">
    <location>
        <begin position="496"/>
        <end position="515"/>
    </location>
</feature>
<feature type="transmembrane region" description="Helical" evidence="2">
    <location>
        <begin position="684"/>
        <end position="703"/>
    </location>
</feature>
<protein>
    <recommendedName>
        <fullName evidence="6">TPM domain-containing protein</fullName>
    </recommendedName>
</protein>
<proteinExistence type="predicted"/>
<organism evidence="4 5">
    <name type="scientific">Brevibacterium luteolum</name>
    <dbReference type="NCBI Taxonomy" id="199591"/>
    <lineage>
        <taxon>Bacteria</taxon>
        <taxon>Bacillati</taxon>
        <taxon>Actinomycetota</taxon>
        <taxon>Actinomycetes</taxon>
        <taxon>Micrococcales</taxon>
        <taxon>Brevibacteriaceae</taxon>
        <taxon>Brevibacterium</taxon>
    </lineage>
</organism>
<comment type="caution">
    <text evidence="4">The sequence shown here is derived from an EMBL/GenBank/DDBJ whole genome shotgun (WGS) entry which is preliminary data.</text>
</comment>
<evidence type="ECO:0000256" key="1">
    <source>
        <dbReference type="SAM" id="MobiDB-lite"/>
    </source>
</evidence>
<dbReference type="Proteomes" id="UP000235703">
    <property type="component" value="Unassembled WGS sequence"/>
</dbReference>
<evidence type="ECO:0000313" key="4">
    <source>
        <dbReference type="EMBL" id="PMB98711.1"/>
    </source>
</evidence>
<feature type="chain" id="PRO_5039230609" description="TPM domain-containing protein" evidence="3">
    <location>
        <begin position="30"/>
        <end position="717"/>
    </location>
</feature>
<reference evidence="4 5" key="1">
    <citation type="submission" date="2017-09" db="EMBL/GenBank/DDBJ databases">
        <title>Bacterial strain isolated from the female urinary microbiota.</title>
        <authorList>
            <person name="Thomas-White K."/>
            <person name="Kumar N."/>
            <person name="Forster S."/>
            <person name="Putonti C."/>
            <person name="Lawley T."/>
            <person name="Wolfe A.J."/>
        </authorList>
    </citation>
    <scope>NUCLEOTIDE SEQUENCE [LARGE SCALE GENOMIC DNA]</scope>
    <source>
        <strain evidence="4 5">UMB0680</strain>
    </source>
</reference>
<dbReference type="EMBL" id="PNFZ01000002">
    <property type="protein sequence ID" value="PMB98711.1"/>
    <property type="molecule type" value="Genomic_DNA"/>
</dbReference>
<sequence>MPILSPGHRTVLVRLLALASALLCCFAMAAAPAAASPEKKTLFSESAAESEARQQSAEDNYIATWADVIGTTVESGDKVYVAPGFESFWDEQQQKLAAPMVKLAEDAGYHVTLLVLPATVAEDRAGNDIEPAELERIWQEIFNTVAREHDLDSVVFASWSAVSGELKTTVYRDQQLITEVGGVISPAELNDDVPGPWFRYSLRRAVDPSVSSPEQVELSPDPWFGSRRPEDIVRIDQGAVHWAIPLGAAAGSLIAFPLSAGWSWWGAFRRKRSAARRESDDELKAVRKAGVKGELLVQRRVQTALSPKSSSERLAAHDRLRKAAEVLPAAADSENPLVWVAWARLAEEARSVTKPTRCFFRPDRRAESTRYWSGLGDDLLVPVSRDVREQLDAGDEPSFLSERGIDVDRPYFTHDTAFARSGFGAFGSLAEALADNAGSFAQNGKSVRPKAKRGARTFDKLPVTVATAFAIAAVVGGIAGAGVGYLIDDRDTSERARSASNAYSEQAPSPDEADRSLHDQIAADAADDSVAVAPEALLGIAPEDIAELSEKVQSMPHRTALLIWENPSAAPFSPDRNLLDEQLVVYSGYEIVLRANPGFSALHNYHPDLSKVRDEAPEERDSDLPALTAYMTELDALTQAAWEGASTRTGYTDMQHLSDTEPIQPLPGTAQFAENRRIGLRKSALLAILAVPIGLIAAFLVWNTDHDRLRRYRESKR</sequence>
<feature type="signal peptide" evidence="3">
    <location>
        <begin position="1"/>
        <end position="29"/>
    </location>
</feature>
<evidence type="ECO:0008006" key="6">
    <source>
        <dbReference type="Google" id="ProtNLM"/>
    </source>
</evidence>
<dbReference type="OrthoDB" id="4808183at2"/>
<evidence type="ECO:0000313" key="5">
    <source>
        <dbReference type="Proteomes" id="UP000235703"/>
    </source>
</evidence>
<feature type="transmembrane region" description="Helical" evidence="2">
    <location>
        <begin position="461"/>
        <end position="487"/>
    </location>
</feature>
<keyword evidence="2" id="KW-0472">Membrane</keyword>
<keyword evidence="2" id="KW-0812">Transmembrane</keyword>
<keyword evidence="2" id="KW-1133">Transmembrane helix</keyword>
<accession>A0A2N6PJ37</accession>
<keyword evidence="3" id="KW-0732">Signal</keyword>
<dbReference type="AlphaFoldDB" id="A0A2N6PJ37"/>